<evidence type="ECO:0000256" key="2">
    <source>
        <dbReference type="ARBA" id="ARBA00009840"/>
    </source>
</evidence>
<keyword evidence="3 5" id="KW-0175">Coiled coil</keyword>
<accession>A0A1X7DJF3</accession>
<keyword evidence="6" id="KW-1133">Transmembrane helix</keyword>
<keyword evidence="6" id="KW-0812">Transmembrane</keyword>
<protein>
    <submittedName>
        <fullName evidence="7">DNA recombination protein RmuC</fullName>
    </submittedName>
</protein>
<feature type="coiled-coil region" evidence="5">
    <location>
        <begin position="31"/>
        <end position="170"/>
    </location>
</feature>
<organism evidence="7 8">
    <name type="scientific">Desulfovibrio gilichinskyi</name>
    <dbReference type="NCBI Taxonomy" id="1519643"/>
    <lineage>
        <taxon>Bacteria</taxon>
        <taxon>Pseudomonadati</taxon>
        <taxon>Thermodesulfobacteriota</taxon>
        <taxon>Desulfovibrionia</taxon>
        <taxon>Desulfovibrionales</taxon>
        <taxon>Desulfovibrionaceae</taxon>
        <taxon>Desulfovibrio</taxon>
    </lineage>
</organism>
<evidence type="ECO:0000256" key="6">
    <source>
        <dbReference type="SAM" id="Phobius"/>
    </source>
</evidence>
<evidence type="ECO:0000313" key="8">
    <source>
        <dbReference type="Proteomes" id="UP000192906"/>
    </source>
</evidence>
<reference evidence="8" key="1">
    <citation type="submission" date="2017-04" db="EMBL/GenBank/DDBJ databases">
        <authorList>
            <person name="Varghese N."/>
            <person name="Submissions S."/>
        </authorList>
    </citation>
    <scope>NUCLEOTIDE SEQUENCE [LARGE SCALE GENOMIC DNA]</scope>
    <source>
        <strain evidence="8">K3S</strain>
    </source>
</reference>
<keyword evidence="8" id="KW-1185">Reference proteome</keyword>
<dbReference type="Proteomes" id="UP000192906">
    <property type="component" value="Unassembled WGS sequence"/>
</dbReference>
<keyword evidence="4" id="KW-0233">DNA recombination</keyword>
<gene>
    <name evidence="7" type="ORF">SAMN06295933_1976</name>
</gene>
<feature type="transmembrane region" description="Helical" evidence="6">
    <location>
        <begin position="12"/>
        <end position="32"/>
    </location>
</feature>
<dbReference type="EMBL" id="FWZU01000003">
    <property type="protein sequence ID" value="SMF16576.1"/>
    <property type="molecule type" value="Genomic_DNA"/>
</dbReference>
<comment type="function">
    <text evidence="1">Involved in DNA recombination.</text>
</comment>
<dbReference type="InterPro" id="IPR003798">
    <property type="entry name" value="DNA_recombination_RmuC"/>
</dbReference>
<feature type="coiled-coil region" evidence="5">
    <location>
        <begin position="209"/>
        <end position="236"/>
    </location>
</feature>
<evidence type="ECO:0000256" key="5">
    <source>
        <dbReference type="SAM" id="Coils"/>
    </source>
</evidence>
<dbReference type="Pfam" id="PF02646">
    <property type="entry name" value="RmuC"/>
    <property type="match status" value="1"/>
</dbReference>
<dbReference type="PANTHER" id="PTHR30563">
    <property type="entry name" value="DNA RECOMBINATION PROTEIN RMUC"/>
    <property type="match status" value="1"/>
</dbReference>
<proteinExistence type="inferred from homology"/>
<evidence type="ECO:0000256" key="1">
    <source>
        <dbReference type="ARBA" id="ARBA00003416"/>
    </source>
</evidence>
<sequence>MLEYIYSLPVEPFLFLAGLIVGIIGALVFHFNRMTLANLNARNRLTQLEERLTRIPELSQELAHAQDEVSALNHDLADLREKNGSSESTINSQSEQLNKADELIKTLQKEQSGFLETQQKLVRSRARLQTELENERQQSIEKIALLSSAREELSNQFKALANDILEEKTKKFTEQNQTNLNQLLTPLKAKIGDFQGKVEEVYLQESKDRSALSEQVKQLMELNQQLSADAHNLTKALKGQTKTQGNWGELILERVLEMSGLRKGQEYDVQENHTRNDGSRAMPDVVVHLPDSRHLIVDAKVSLNGYNDYVNAEDDNSRNNALKRHLDSMRTHIKGLSGKNYQLLYGLESLDFVIMFVPIESAFILGSTQDATMWQDAWNKNVLIVSPSTLLFVIRTVAHLWRQEQQSRNAQEIAHRGAELYNKFVGFVEDLTRVGERLGQAQSAYDNAYGKLTSGKGNIVRQTELLKELGVKPKKTLSADIVSLSLENPNYNEADELI</sequence>
<dbReference type="GO" id="GO:0006310">
    <property type="term" value="P:DNA recombination"/>
    <property type="evidence" value="ECO:0007669"/>
    <property type="project" value="UniProtKB-KW"/>
</dbReference>
<dbReference type="PANTHER" id="PTHR30563:SF0">
    <property type="entry name" value="DNA RECOMBINATION PROTEIN RMUC"/>
    <property type="match status" value="1"/>
</dbReference>
<evidence type="ECO:0000256" key="4">
    <source>
        <dbReference type="ARBA" id="ARBA00023172"/>
    </source>
</evidence>
<dbReference type="AlphaFoldDB" id="A0A1X7DJF3"/>
<evidence type="ECO:0000313" key="7">
    <source>
        <dbReference type="EMBL" id="SMF16576.1"/>
    </source>
</evidence>
<dbReference type="RefSeq" id="WP_245805517.1">
    <property type="nucleotide sequence ID" value="NZ_FWZU01000003.1"/>
</dbReference>
<comment type="similarity">
    <text evidence="2">Belongs to the RmuC family.</text>
</comment>
<name>A0A1X7DJF3_9BACT</name>
<keyword evidence="6" id="KW-0472">Membrane</keyword>
<dbReference type="STRING" id="1519643.SAMN06295933_1976"/>
<evidence type="ECO:0000256" key="3">
    <source>
        <dbReference type="ARBA" id="ARBA00023054"/>
    </source>
</evidence>